<organism evidence="1 2">
    <name type="scientific">Granulicella mallensis</name>
    <dbReference type="NCBI Taxonomy" id="940614"/>
    <lineage>
        <taxon>Bacteria</taxon>
        <taxon>Pseudomonadati</taxon>
        <taxon>Acidobacteriota</taxon>
        <taxon>Terriglobia</taxon>
        <taxon>Terriglobales</taxon>
        <taxon>Acidobacteriaceae</taxon>
        <taxon>Granulicella</taxon>
    </lineage>
</organism>
<evidence type="ECO:0000313" key="2">
    <source>
        <dbReference type="Proteomes" id="UP000584867"/>
    </source>
</evidence>
<dbReference type="Proteomes" id="UP000584867">
    <property type="component" value="Unassembled WGS sequence"/>
</dbReference>
<comment type="caution">
    <text evidence="1">The sequence shown here is derived from an EMBL/GenBank/DDBJ whole genome shotgun (WGS) entry which is preliminary data.</text>
</comment>
<sequence length="127" mass="14326">MLSRKFERAKRDNPGLSDLLDELMQYLERQQQSGQHFFLPKLAAAKLRLNDGEAYVLLEVLARAGVLTRAFNVYCKKSGALLATVSSEDKLNDIPHCDECDEDHERDGLRLELAFQFPSARDIGMAA</sequence>
<proteinExistence type="predicted"/>
<gene>
    <name evidence="1" type="ORF">HDF15_000656</name>
</gene>
<dbReference type="RefSeq" id="WP_184252813.1">
    <property type="nucleotide sequence ID" value="NZ_JACHIO010000002.1"/>
</dbReference>
<accession>A0A7W8E8A5</accession>
<name>A0A7W8E8A5_9BACT</name>
<evidence type="ECO:0000313" key="1">
    <source>
        <dbReference type="EMBL" id="MBB5062329.1"/>
    </source>
</evidence>
<protein>
    <submittedName>
        <fullName evidence="1">Uncharacterized protein</fullName>
    </submittedName>
</protein>
<reference evidence="1 2" key="1">
    <citation type="submission" date="2020-08" db="EMBL/GenBank/DDBJ databases">
        <title>Genomic Encyclopedia of Type Strains, Phase IV (KMG-V): Genome sequencing to study the core and pangenomes of soil and plant-associated prokaryotes.</title>
        <authorList>
            <person name="Whitman W."/>
        </authorList>
    </citation>
    <scope>NUCLEOTIDE SEQUENCE [LARGE SCALE GENOMIC DNA]</scope>
    <source>
        <strain evidence="1 2">X5P3</strain>
    </source>
</reference>
<dbReference type="EMBL" id="JACHIO010000002">
    <property type="protein sequence ID" value="MBB5062329.1"/>
    <property type="molecule type" value="Genomic_DNA"/>
</dbReference>
<dbReference type="AlphaFoldDB" id="A0A7W8E8A5"/>